<sequence>MSKLPKGYAKDAINPPLPIAGLIFTIPLTLAHSFFTICSVSLRRLFTNTDVPFGDDIFRSLLRNLIGVTPTTVKRYMMSSPLTNDKTLSTPHYHSYRTEMCQEISTPDFSGYWICHNLWTAMRPPTQAATPKQKKTLLWIHGGAYIVSNPLAHIAQQIRIAEMLAEHGVQLDVFSLRYGLGPEAQFPTQEQQALAAYRYLIDVEKIDARDIIVHGESAGGHLALLLLLALSRSEQRGVGKPGGALLMYPWVNLRNSGDSVERNRFKCMLTRKSLDEAVDAVVGGAEGRERWSDRLDFAAPREEGEASWREILPDRTWVNVGEHDLFADDVQAFARNAERDGAVVFAEVTKGQCHGWQLFEDGKTQSKYCALGSGEEVPKDFMVGSRNLAMGLLQVVKDD</sequence>
<evidence type="ECO:0000313" key="5">
    <source>
        <dbReference type="Proteomes" id="UP000799423"/>
    </source>
</evidence>
<keyword evidence="2" id="KW-0812">Transmembrane</keyword>
<dbReference type="PANTHER" id="PTHR48081">
    <property type="entry name" value="AB HYDROLASE SUPERFAMILY PROTEIN C4A8.06C"/>
    <property type="match status" value="1"/>
</dbReference>
<evidence type="ECO:0000256" key="2">
    <source>
        <dbReference type="SAM" id="Phobius"/>
    </source>
</evidence>
<evidence type="ECO:0000313" key="4">
    <source>
        <dbReference type="EMBL" id="KAF2847088.1"/>
    </source>
</evidence>
<keyword evidence="2" id="KW-0472">Membrane</keyword>
<dbReference type="Proteomes" id="UP000799423">
    <property type="component" value="Unassembled WGS sequence"/>
</dbReference>
<dbReference type="SUPFAM" id="SSF53474">
    <property type="entry name" value="alpha/beta-Hydrolases"/>
    <property type="match status" value="1"/>
</dbReference>
<gene>
    <name evidence="4" type="ORF">T440DRAFT_431632</name>
</gene>
<dbReference type="InterPro" id="IPR050300">
    <property type="entry name" value="GDXG_lipolytic_enzyme"/>
</dbReference>
<organism evidence="4 5">
    <name type="scientific">Plenodomus tracheiphilus IPT5</name>
    <dbReference type="NCBI Taxonomy" id="1408161"/>
    <lineage>
        <taxon>Eukaryota</taxon>
        <taxon>Fungi</taxon>
        <taxon>Dikarya</taxon>
        <taxon>Ascomycota</taxon>
        <taxon>Pezizomycotina</taxon>
        <taxon>Dothideomycetes</taxon>
        <taxon>Pleosporomycetidae</taxon>
        <taxon>Pleosporales</taxon>
        <taxon>Pleosporineae</taxon>
        <taxon>Leptosphaeriaceae</taxon>
        <taxon>Plenodomus</taxon>
    </lineage>
</organism>
<keyword evidence="1" id="KW-0378">Hydrolase</keyword>
<dbReference type="InterPro" id="IPR029058">
    <property type="entry name" value="AB_hydrolase_fold"/>
</dbReference>
<feature type="transmembrane region" description="Helical" evidence="2">
    <location>
        <begin position="12"/>
        <end position="35"/>
    </location>
</feature>
<accession>A0A6A7AY61</accession>
<dbReference type="PANTHER" id="PTHR48081:SF31">
    <property type="entry name" value="STERYL ACETYL HYDROLASE MUG81-RELATED"/>
    <property type="match status" value="1"/>
</dbReference>
<name>A0A6A7AY61_9PLEO</name>
<dbReference type="AlphaFoldDB" id="A0A6A7AY61"/>
<dbReference type="GO" id="GO:0016787">
    <property type="term" value="F:hydrolase activity"/>
    <property type="evidence" value="ECO:0007669"/>
    <property type="project" value="UniProtKB-KW"/>
</dbReference>
<protein>
    <submittedName>
        <fullName evidence="4">Alpha/beta-hydrolase</fullName>
    </submittedName>
</protein>
<proteinExistence type="predicted"/>
<dbReference type="EMBL" id="MU006329">
    <property type="protein sequence ID" value="KAF2847088.1"/>
    <property type="molecule type" value="Genomic_DNA"/>
</dbReference>
<evidence type="ECO:0000259" key="3">
    <source>
        <dbReference type="Pfam" id="PF07859"/>
    </source>
</evidence>
<dbReference type="InterPro" id="IPR013094">
    <property type="entry name" value="AB_hydrolase_3"/>
</dbReference>
<dbReference type="OrthoDB" id="3792437at2759"/>
<feature type="domain" description="Alpha/beta hydrolase fold-3" evidence="3">
    <location>
        <begin position="137"/>
        <end position="357"/>
    </location>
</feature>
<dbReference type="Gene3D" id="3.40.50.1820">
    <property type="entry name" value="alpha/beta hydrolase"/>
    <property type="match status" value="1"/>
</dbReference>
<keyword evidence="2" id="KW-1133">Transmembrane helix</keyword>
<dbReference type="Pfam" id="PF07859">
    <property type="entry name" value="Abhydrolase_3"/>
    <property type="match status" value="1"/>
</dbReference>
<keyword evidence="5" id="KW-1185">Reference proteome</keyword>
<reference evidence="4" key="1">
    <citation type="submission" date="2020-01" db="EMBL/GenBank/DDBJ databases">
        <authorList>
            <consortium name="DOE Joint Genome Institute"/>
            <person name="Haridas S."/>
            <person name="Albert R."/>
            <person name="Binder M."/>
            <person name="Bloem J."/>
            <person name="Labutti K."/>
            <person name="Salamov A."/>
            <person name="Andreopoulos B."/>
            <person name="Baker S.E."/>
            <person name="Barry K."/>
            <person name="Bills G."/>
            <person name="Bluhm B.H."/>
            <person name="Cannon C."/>
            <person name="Castanera R."/>
            <person name="Culley D.E."/>
            <person name="Daum C."/>
            <person name="Ezra D."/>
            <person name="Gonzalez J.B."/>
            <person name="Henrissat B."/>
            <person name="Kuo A."/>
            <person name="Liang C."/>
            <person name="Lipzen A."/>
            <person name="Lutzoni F."/>
            <person name="Magnuson J."/>
            <person name="Mondo S."/>
            <person name="Nolan M."/>
            <person name="Ohm R."/>
            <person name="Pangilinan J."/>
            <person name="Park H.-J."/>
            <person name="Ramirez L."/>
            <person name="Alfaro M."/>
            <person name="Sun H."/>
            <person name="Tritt A."/>
            <person name="Yoshinaga Y."/>
            <person name="Zwiers L.-H."/>
            <person name="Turgeon B.G."/>
            <person name="Goodwin S.B."/>
            <person name="Spatafora J.W."/>
            <person name="Crous P.W."/>
            <person name="Grigoriev I.V."/>
        </authorList>
    </citation>
    <scope>NUCLEOTIDE SEQUENCE</scope>
    <source>
        <strain evidence="4">IPT5</strain>
    </source>
</reference>
<evidence type="ECO:0000256" key="1">
    <source>
        <dbReference type="ARBA" id="ARBA00022801"/>
    </source>
</evidence>